<dbReference type="InterPro" id="IPR008927">
    <property type="entry name" value="6-PGluconate_DH-like_C_sf"/>
</dbReference>
<organism evidence="7 8">
    <name type="scientific">Streptomyces tremellae</name>
    <dbReference type="NCBI Taxonomy" id="1124239"/>
    <lineage>
        <taxon>Bacteria</taxon>
        <taxon>Bacillati</taxon>
        <taxon>Actinomycetota</taxon>
        <taxon>Actinomycetes</taxon>
        <taxon>Kitasatosporales</taxon>
        <taxon>Streptomycetaceae</taxon>
        <taxon>Streptomyces</taxon>
    </lineage>
</organism>
<dbReference type="Proteomes" id="UP001499884">
    <property type="component" value="Unassembled WGS sequence"/>
</dbReference>
<evidence type="ECO:0000256" key="4">
    <source>
        <dbReference type="SAM" id="MobiDB-lite"/>
    </source>
</evidence>
<evidence type="ECO:0000256" key="3">
    <source>
        <dbReference type="ARBA" id="ARBA00023027"/>
    </source>
</evidence>
<sequence length="314" mass="31999">MTTRPDRPAVAVVGLGPMGAPVARHVARAGFPLQVWNRTAAASAPFGPRAAAAPADLAARVVLSALPDVDQLDEIAPESVVRRWAGRGTTHLAVLSTTSPAKITALADRLGRCGIAVLDAPMSGGDAGARAGTLSLMVGAAPEAYTYVEPVLRSFATTVEHMGPPGTGSAAKLCNQVVVAGTLVALAEALDLGRRAGLSGTRLVRVLAGGLAAGAVLDAKAAKILHRQYGLGGSAANQLKDLRYVTGLADSLGAPLPQSRRTRELFEEVLRRGLGDADHSAVYEIVSADREAARDAGPSATRPCPGADGPLPPA</sequence>
<dbReference type="PIRSF" id="PIRSF000103">
    <property type="entry name" value="HIBADH"/>
    <property type="match status" value="1"/>
</dbReference>
<evidence type="ECO:0000259" key="5">
    <source>
        <dbReference type="Pfam" id="PF03446"/>
    </source>
</evidence>
<gene>
    <name evidence="7" type="ORF">GCM10023082_02380</name>
</gene>
<dbReference type="EMBL" id="BAABEP010000001">
    <property type="protein sequence ID" value="GAA3707849.1"/>
    <property type="molecule type" value="Genomic_DNA"/>
</dbReference>
<dbReference type="InterPro" id="IPR015815">
    <property type="entry name" value="HIBADH-related"/>
</dbReference>
<accession>A0ABP7DN32</accession>
<dbReference type="InterPro" id="IPR013328">
    <property type="entry name" value="6PGD_dom2"/>
</dbReference>
<dbReference type="Pfam" id="PF03446">
    <property type="entry name" value="NAD_binding_2"/>
    <property type="match status" value="1"/>
</dbReference>
<dbReference type="SUPFAM" id="SSF51735">
    <property type="entry name" value="NAD(P)-binding Rossmann-fold domains"/>
    <property type="match status" value="1"/>
</dbReference>
<keyword evidence="8" id="KW-1185">Reference proteome</keyword>
<keyword evidence="3" id="KW-0520">NAD</keyword>
<dbReference type="RefSeq" id="WP_345639945.1">
    <property type="nucleotide sequence ID" value="NZ_BAABEP010000001.1"/>
</dbReference>
<evidence type="ECO:0000313" key="7">
    <source>
        <dbReference type="EMBL" id="GAA3707849.1"/>
    </source>
</evidence>
<dbReference type="Gene3D" id="3.40.50.720">
    <property type="entry name" value="NAD(P)-binding Rossmann-like Domain"/>
    <property type="match status" value="1"/>
</dbReference>
<dbReference type="PANTHER" id="PTHR43060:SF15">
    <property type="entry name" value="3-HYDROXYISOBUTYRATE DEHYDROGENASE-LIKE 1, MITOCHONDRIAL-RELATED"/>
    <property type="match status" value="1"/>
</dbReference>
<dbReference type="Pfam" id="PF14833">
    <property type="entry name" value="NAD_binding_11"/>
    <property type="match status" value="1"/>
</dbReference>
<keyword evidence="2" id="KW-0560">Oxidoreductase</keyword>
<comment type="similarity">
    <text evidence="1">Belongs to the HIBADH-related family.</text>
</comment>
<evidence type="ECO:0000259" key="6">
    <source>
        <dbReference type="Pfam" id="PF14833"/>
    </source>
</evidence>
<dbReference type="InterPro" id="IPR036291">
    <property type="entry name" value="NAD(P)-bd_dom_sf"/>
</dbReference>
<protein>
    <submittedName>
        <fullName evidence="7">NAD(P)-dependent oxidoreductase</fullName>
    </submittedName>
</protein>
<feature type="domain" description="6-phosphogluconate dehydrogenase NADP-binding" evidence="5">
    <location>
        <begin position="10"/>
        <end position="163"/>
    </location>
</feature>
<dbReference type="PANTHER" id="PTHR43060">
    <property type="entry name" value="3-HYDROXYISOBUTYRATE DEHYDROGENASE-LIKE 1, MITOCHONDRIAL-RELATED"/>
    <property type="match status" value="1"/>
</dbReference>
<dbReference type="InterPro" id="IPR029154">
    <property type="entry name" value="HIBADH-like_NADP-bd"/>
</dbReference>
<evidence type="ECO:0000256" key="1">
    <source>
        <dbReference type="ARBA" id="ARBA00009080"/>
    </source>
</evidence>
<dbReference type="Gene3D" id="1.10.1040.10">
    <property type="entry name" value="N-(1-d-carboxylethyl)-l-norvaline Dehydrogenase, domain 2"/>
    <property type="match status" value="1"/>
</dbReference>
<feature type="region of interest" description="Disordered" evidence="4">
    <location>
        <begin position="291"/>
        <end position="314"/>
    </location>
</feature>
<proteinExistence type="inferred from homology"/>
<evidence type="ECO:0000313" key="8">
    <source>
        <dbReference type="Proteomes" id="UP001499884"/>
    </source>
</evidence>
<comment type="caution">
    <text evidence="7">The sequence shown here is derived from an EMBL/GenBank/DDBJ whole genome shotgun (WGS) entry which is preliminary data.</text>
</comment>
<feature type="domain" description="3-hydroxyisobutyrate dehydrogenase-like NAD-binding" evidence="6">
    <location>
        <begin position="166"/>
        <end position="284"/>
    </location>
</feature>
<evidence type="ECO:0000256" key="2">
    <source>
        <dbReference type="ARBA" id="ARBA00023002"/>
    </source>
</evidence>
<dbReference type="SUPFAM" id="SSF48179">
    <property type="entry name" value="6-phosphogluconate dehydrogenase C-terminal domain-like"/>
    <property type="match status" value="1"/>
</dbReference>
<dbReference type="InterPro" id="IPR006115">
    <property type="entry name" value="6PGDH_NADP-bd"/>
</dbReference>
<reference evidence="8" key="1">
    <citation type="journal article" date="2019" name="Int. J. Syst. Evol. Microbiol.">
        <title>The Global Catalogue of Microorganisms (GCM) 10K type strain sequencing project: providing services to taxonomists for standard genome sequencing and annotation.</title>
        <authorList>
            <consortium name="The Broad Institute Genomics Platform"/>
            <consortium name="The Broad Institute Genome Sequencing Center for Infectious Disease"/>
            <person name="Wu L."/>
            <person name="Ma J."/>
        </authorList>
    </citation>
    <scope>NUCLEOTIDE SEQUENCE [LARGE SCALE GENOMIC DNA]</scope>
    <source>
        <strain evidence="8">JCM 30846</strain>
    </source>
</reference>
<name>A0ABP7DN32_9ACTN</name>